<evidence type="ECO:0000313" key="4">
    <source>
        <dbReference type="EMBL" id="KAA1138440.1"/>
    </source>
</evidence>
<keyword evidence="2" id="KW-0732">Signal</keyword>
<proteinExistence type="predicted"/>
<gene>
    <name evidence="3" type="ORF">PGT21_019913</name>
    <name evidence="4" type="ORF">PGTUg99_010952</name>
</gene>
<reference evidence="5 6" key="1">
    <citation type="submission" date="2019-05" db="EMBL/GenBank/DDBJ databases">
        <title>Emergence of the Ug99 lineage of the wheat stem rust pathogen through somatic hybridization.</title>
        <authorList>
            <person name="Li F."/>
            <person name="Upadhyaya N.M."/>
            <person name="Sperschneider J."/>
            <person name="Matny O."/>
            <person name="Nguyen-Phuc H."/>
            <person name="Mago R."/>
            <person name="Raley C."/>
            <person name="Miller M.E."/>
            <person name="Silverstein K.A.T."/>
            <person name="Henningsen E."/>
            <person name="Hirsch C.D."/>
            <person name="Visser B."/>
            <person name="Pretorius Z.A."/>
            <person name="Steffenson B.J."/>
            <person name="Schwessinger B."/>
            <person name="Dodds P.N."/>
            <person name="Figueroa M."/>
        </authorList>
    </citation>
    <scope>NUCLEOTIDE SEQUENCE [LARGE SCALE GENOMIC DNA]</scope>
    <source>
        <strain evidence="3">21-0</strain>
        <strain evidence="4 6">Ug99</strain>
    </source>
</reference>
<evidence type="ECO:0000313" key="6">
    <source>
        <dbReference type="Proteomes" id="UP000325313"/>
    </source>
</evidence>
<feature type="chain" id="PRO_5036137941" description="Secreted protein" evidence="2">
    <location>
        <begin position="24"/>
        <end position="141"/>
    </location>
</feature>
<dbReference type="AlphaFoldDB" id="A0A5B0Q634"/>
<evidence type="ECO:0008006" key="7">
    <source>
        <dbReference type="Google" id="ProtNLM"/>
    </source>
</evidence>
<protein>
    <recommendedName>
        <fullName evidence="7">Secreted protein</fullName>
    </recommendedName>
</protein>
<name>A0A5B0Q634_PUCGR</name>
<comment type="caution">
    <text evidence="3">The sequence shown here is derived from an EMBL/GenBank/DDBJ whole genome shotgun (WGS) entry which is preliminary data.</text>
</comment>
<evidence type="ECO:0000313" key="3">
    <source>
        <dbReference type="EMBL" id="KAA1108641.1"/>
    </source>
</evidence>
<accession>A0A5B0Q634</accession>
<feature type="region of interest" description="Disordered" evidence="1">
    <location>
        <begin position="104"/>
        <end position="130"/>
    </location>
</feature>
<dbReference type="OrthoDB" id="10268912at2759"/>
<dbReference type="EMBL" id="VDEP01000002">
    <property type="protein sequence ID" value="KAA1138440.1"/>
    <property type="molecule type" value="Genomic_DNA"/>
</dbReference>
<evidence type="ECO:0000256" key="1">
    <source>
        <dbReference type="SAM" id="MobiDB-lite"/>
    </source>
</evidence>
<sequence length="141" mass="15613">MIFGTTVIFGLLFIMALLPDSLASRIACVKCGDDAYERITPDYPRSASCDEPISATEVCRVTRTKMYYRCRDKSCGAISVKNKQCPAAKPEGCKHETSRLYLRSEETVTPPSHETPPSQEGGPSGEIPSEMIGDVRFFHFL</sequence>
<organism evidence="3 5">
    <name type="scientific">Puccinia graminis f. sp. tritici</name>
    <dbReference type="NCBI Taxonomy" id="56615"/>
    <lineage>
        <taxon>Eukaryota</taxon>
        <taxon>Fungi</taxon>
        <taxon>Dikarya</taxon>
        <taxon>Basidiomycota</taxon>
        <taxon>Pucciniomycotina</taxon>
        <taxon>Pucciniomycetes</taxon>
        <taxon>Pucciniales</taxon>
        <taxon>Pucciniaceae</taxon>
        <taxon>Puccinia</taxon>
    </lineage>
</organism>
<evidence type="ECO:0000313" key="5">
    <source>
        <dbReference type="Proteomes" id="UP000324748"/>
    </source>
</evidence>
<keyword evidence="5" id="KW-1185">Reference proteome</keyword>
<dbReference type="Proteomes" id="UP000325313">
    <property type="component" value="Unassembled WGS sequence"/>
</dbReference>
<dbReference type="EMBL" id="VSWC01000028">
    <property type="protein sequence ID" value="KAA1108641.1"/>
    <property type="molecule type" value="Genomic_DNA"/>
</dbReference>
<feature type="compositionally biased region" description="Polar residues" evidence="1">
    <location>
        <begin position="107"/>
        <end position="118"/>
    </location>
</feature>
<evidence type="ECO:0000256" key="2">
    <source>
        <dbReference type="SAM" id="SignalP"/>
    </source>
</evidence>
<dbReference type="Proteomes" id="UP000324748">
    <property type="component" value="Unassembled WGS sequence"/>
</dbReference>
<feature type="signal peptide" evidence="2">
    <location>
        <begin position="1"/>
        <end position="23"/>
    </location>
</feature>